<proteinExistence type="predicted"/>
<name>A0A177ATG2_9BILA</name>
<gene>
    <name evidence="1" type="ORF">A3Q56_07638</name>
</gene>
<sequence>MVYQGEQESESRNLESNVVTNFKCSIEYMGFVTLSIDIDTKGIIDNNMIKTEC</sequence>
<dbReference type="EMBL" id="LWCA01001688">
    <property type="protein sequence ID" value="OAF64663.1"/>
    <property type="molecule type" value="Genomic_DNA"/>
</dbReference>
<evidence type="ECO:0000313" key="2">
    <source>
        <dbReference type="Proteomes" id="UP000078046"/>
    </source>
</evidence>
<reference evidence="1 2" key="1">
    <citation type="submission" date="2016-04" db="EMBL/GenBank/DDBJ databases">
        <title>The genome of Intoshia linei affirms orthonectids as highly simplified spiralians.</title>
        <authorList>
            <person name="Mikhailov K.V."/>
            <person name="Slusarev G.S."/>
            <person name="Nikitin M.A."/>
            <person name="Logacheva M.D."/>
            <person name="Penin A."/>
            <person name="Aleoshin V."/>
            <person name="Panchin Y.V."/>
        </authorList>
    </citation>
    <scope>NUCLEOTIDE SEQUENCE [LARGE SCALE GENOMIC DNA]</scope>
    <source>
        <strain evidence="1">Intl2013</strain>
        <tissue evidence="1">Whole animal</tissue>
    </source>
</reference>
<dbReference type="AlphaFoldDB" id="A0A177ATG2"/>
<organism evidence="1 2">
    <name type="scientific">Intoshia linei</name>
    <dbReference type="NCBI Taxonomy" id="1819745"/>
    <lineage>
        <taxon>Eukaryota</taxon>
        <taxon>Metazoa</taxon>
        <taxon>Spiralia</taxon>
        <taxon>Lophotrochozoa</taxon>
        <taxon>Mesozoa</taxon>
        <taxon>Orthonectida</taxon>
        <taxon>Rhopaluridae</taxon>
        <taxon>Intoshia</taxon>
    </lineage>
</organism>
<comment type="caution">
    <text evidence="1">The sequence shown here is derived from an EMBL/GenBank/DDBJ whole genome shotgun (WGS) entry which is preliminary data.</text>
</comment>
<accession>A0A177ATG2</accession>
<protein>
    <submittedName>
        <fullName evidence="1">Uncharacterized protein</fullName>
    </submittedName>
</protein>
<keyword evidence="2" id="KW-1185">Reference proteome</keyword>
<dbReference type="Proteomes" id="UP000078046">
    <property type="component" value="Unassembled WGS sequence"/>
</dbReference>
<evidence type="ECO:0000313" key="1">
    <source>
        <dbReference type="EMBL" id="OAF64663.1"/>
    </source>
</evidence>